<keyword evidence="1" id="KW-0004">4Fe-4S</keyword>
<evidence type="ECO:0000259" key="6">
    <source>
        <dbReference type="PROSITE" id="PS51669"/>
    </source>
</evidence>
<dbReference type="Pfam" id="PF01568">
    <property type="entry name" value="Molydop_binding"/>
    <property type="match status" value="1"/>
</dbReference>
<dbReference type="GO" id="GO:0016491">
    <property type="term" value="F:oxidoreductase activity"/>
    <property type="evidence" value="ECO:0007669"/>
    <property type="project" value="UniProtKB-KW"/>
</dbReference>
<gene>
    <name evidence="7" type="primary">fdhF</name>
    <name evidence="7" type="ORF">D7316_00537</name>
</gene>
<evidence type="ECO:0000256" key="2">
    <source>
        <dbReference type="ARBA" id="ARBA00022723"/>
    </source>
</evidence>
<dbReference type="PROSITE" id="PS51669">
    <property type="entry name" value="4FE4S_MOW_BIS_MGD"/>
    <property type="match status" value="1"/>
</dbReference>
<protein>
    <submittedName>
        <fullName evidence="7">Formate dehydrogenase H</fullName>
    </submittedName>
</protein>
<keyword evidence="2" id="KW-0479">Metal-binding</keyword>
<sequence>MARTALRICPLCEATCGLSLGVDDENGRVTSARGDRDDVFSHGYICPKGASLPELDNDPDRLDRPLIRRDGELVEVEWDVALAFVAERLTDVTTRHGAPAVGVYLGNPNAHTVAGALYAPLLTRAIGTHNVFSASTLDQMPKQIALGYLFGNPFAFAVPDLDRTDHLVIIGANPIVSNGSVTTAADFPGKLTALRKRGGRLTVIDPARTRTAKVADTHLAPRPGTDAALLFAIVHTLFDEDLVAADLGGIGRHVTGLDTLRDAAAGFSPERVASYCDVPAGDIRDLARAIAGSPSAAVYGRMGTTTVEFGTVGSWLIDAINVLTGNLDRPGGVMFPTPPTAPAPRPPRPGRAFRTGRWRSRVSAHPEVAGELPAVALAEELDTPGEGRLRALVTIGGNPVLSAPNGERLAAALDEVDFLLCIDPYLNETTRHADVILPPPRTSQSPHFDFVLNNLAVRATARYSPPVFPLPDDRPDEAEILSRLVLGLGGFGTDADPSLVDDQVIAATLAKEVSDPHSPVAGRVVDDLVAQLPDAPGHERRLDMMLRLGAYGDAFGGRPGGLTLADVRAAPHGVDLGPMQPRLPGVLRTESGKVELAADDLIADVARLRAALDRADAGLVLIGRRNLRSNNSWMHNLPALTGGSNRCTLHVHPDDAARLGLEDIAIIRGAGGELKVPVEITDDIRPGVASLPHGWGHDVTGTRLSVAAVEPGVNVNQLNDGTLMDPLSGTVVLNGLPVEIAPG</sequence>
<dbReference type="Gene3D" id="3.40.50.740">
    <property type="match status" value="1"/>
</dbReference>
<keyword evidence="5" id="KW-0411">Iron-sulfur</keyword>
<dbReference type="GO" id="GO:0043546">
    <property type="term" value="F:molybdopterin cofactor binding"/>
    <property type="evidence" value="ECO:0007669"/>
    <property type="project" value="InterPro"/>
</dbReference>
<proteinExistence type="predicted"/>
<dbReference type="Gene3D" id="2.40.40.20">
    <property type="match status" value="1"/>
</dbReference>
<dbReference type="GO" id="GO:0016020">
    <property type="term" value="C:membrane"/>
    <property type="evidence" value="ECO:0007669"/>
    <property type="project" value="TreeGrafter"/>
</dbReference>
<dbReference type="InterPro" id="IPR006656">
    <property type="entry name" value="Mopterin_OxRdtase"/>
</dbReference>
<name>A0A3G8JHN1_9ACTN</name>
<dbReference type="AlphaFoldDB" id="A0A3G8JHN1"/>
<dbReference type="SUPFAM" id="SSF53706">
    <property type="entry name" value="Formate dehydrogenase/DMSO reductase, domains 1-3"/>
    <property type="match status" value="1"/>
</dbReference>
<dbReference type="Gene3D" id="2.20.25.90">
    <property type="entry name" value="ADC-like domains"/>
    <property type="match status" value="1"/>
</dbReference>
<evidence type="ECO:0000256" key="4">
    <source>
        <dbReference type="ARBA" id="ARBA00023004"/>
    </source>
</evidence>
<evidence type="ECO:0000256" key="1">
    <source>
        <dbReference type="ARBA" id="ARBA00022485"/>
    </source>
</evidence>
<keyword evidence="3" id="KW-0560">Oxidoreductase</keyword>
<dbReference type="InterPro" id="IPR006963">
    <property type="entry name" value="Mopterin_OxRdtase_4Fe-4S_dom"/>
</dbReference>
<organism evidence="7 8">
    <name type="scientific">Gordonia insulae</name>
    <dbReference type="NCBI Taxonomy" id="2420509"/>
    <lineage>
        <taxon>Bacteria</taxon>
        <taxon>Bacillati</taxon>
        <taxon>Actinomycetota</taxon>
        <taxon>Actinomycetes</taxon>
        <taxon>Mycobacteriales</taxon>
        <taxon>Gordoniaceae</taxon>
        <taxon>Gordonia</taxon>
    </lineage>
</organism>
<accession>A0A3G8JHN1</accession>
<evidence type="ECO:0000256" key="3">
    <source>
        <dbReference type="ARBA" id="ARBA00023002"/>
    </source>
</evidence>
<feature type="domain" description="4Fe-4S Mo/W bis-MGD-type" evidence="6">
    <location>
        <begin position="2"/>
        <end position="60"/>
    </location>
</feature>
<dbReference type="SMART" id="SM00926">
    <property type="entry name" value="Molybdop_Fe4S4"/>
    <property type="match status" value="1"/>
</dbReference>
<dbReference type="RefSeq" id="WP_124706915.1">
    <property type="nucleotide sequence ID" value="NZ_CP033972.1"/>
</dbReference>
<dbReference type="Gene3D" id="3.40.228.10">
    <property type="entry name" value="Dimethylsulfoxide Reductase, domain 2"/>
    <property type="match status" value="1"/>
</dbReference>
<evidence type="ECO:0000313" key="7">
    <source>
        <dbReference type="EMBL" id="AZG43959.1"/>
    </source>
</evidence>
<reference evidence="7 8" key="1">
    <citation type="submission" date="2018-11" db="EMBL/GenBank/DDBJ databases">
        <title>Gordonia insulae sp. nov., isolated from an island soil.</title>
        <authorList>
            <person name="Kim Y.S."/>
            <person name="Kim S.B."/>
        </authorList>
    </citation>
    <scope>NUCLEOTIDE SEQUENCE [LARGE SCALE GENOMIC DNA]</scope>
    <source>
        <strain evidence="7 8">MMS17-SY073</strain>
    </source>
</reference>
<dbReference type="KEGG" id="gom:D7316_00537"/>
<dbReference type="InterPro" id="IPR050123">
    <property type="entry name" value="Prok_molybdopt-oxidoreductase"/>
</dbReference>
<dbReference type="PANTHER" id="PTHR43105:SF9">
    <property type="entry name" value="NADPH-FE(3+) OXIDOREDUCTASE SUBUNIT ALPHA"/>
    <property type="match status" value="1"/>
</dbReference>
<dbReference type="SUPFAM" id="SSF50692">
    <property type="entry name" value="ADC-like"/>
    <property type="match status" value="1"/>
</dbReference>
<dbReference type="GO" id="GO:0051539">
    <property type="term" value="F:4 iron, 4 sulfur cluster binding"/>
    <property type="evidence" value="ECO:0007669"/>
    <property type="project" value="UniProtKB-KW"/>
</dbReference>
<dbReference type="InterPro" id="IPR006657">
    <property type="entry name" value="MoPterin_dinucl-bd_dom"/>
</dbReference>
<dbReference type="OrthoDB" id="7376058at2"/>
<dbReference type="Proteomes" id="UP000271469">
    <property type="component" value="Chromosome"/>
</dbReference>
<dbReference type="PANTHER" id="PTHR43105">
    <property type="entry name" value="RESPIRATORY NITRATE REDUCTASE"/>
    <property type="match status" value="1"/>
</dbReference>
<keyword evidence="8" id="KW-1185">Reference proteome</keyword>
<dbReference type="Pfam" id="PF04879">
    <property type="entry name" value="Molybdop_Fe4S4"/>
    <property type="match status" value="1"/>
</dbReference>
<dbReference type="Pfam" id="PF00384">
    <property type="entry name" value="Molybdopterin"/>
    <property type="match status" value="1"/>
</dbReference>
<dbReference type="GO" id="GO:0046872">
    <property type="term" value="F:metal ion binding"/>
    <property type="evidence" value="ECO:0007669"/>
    <property type="project" value="UniProtKB-KW"/>
</dbReference>
<evidence type="ECO:0000256" key="5">
    <source>
        <dbReference type="ARBA" id="ARBA00023014"/>
    </source>
</evidence>
<dbReference type="EMBL" id="CP033972">
    <property type="protein sequence ID" value="AZG43959.1"/>
    <property type="molecule type" value="Genomic_DNA"/>
</dbReference>
<dbReference type="InterPro" id="IPR009010">
    <property type="entry name" value="Asp_de-COase-like_dom_sf"/>
</dbReference>
<keyword evidence="4" id="KW-0408">Iron</keyword>
<evidence type="ECO:0000313" key="8">
    <source>
        <dbReference type="Proteomes" id="UP000271469"/>
    </source>
</evidence>